<reference evidence="1" key="1">
    <citation type="submission" date="2021-02" db="EMBL/GenBank/DDBJ databases">
        <authorList>
            <person name="Palmer J.M."/>
        </authorList>
    </citation>
    <scope>NUCLEOTIDE SEQUENCE</scope>
    <source>
        <strain evidence="1">SCRP23</strain>
    </source>
</reference>
<dbReference type="EMBL" id="JAGDFL010001188">
    <property type="protein sequence ID" value="KAG7377266.1"/>
    <property type="molecule type" value="Genomic_DNA"/>
</dbReference>
<dbReference type="AlphaFoldDB" id="A0A8T1V8J0"/>
<accession>A0A8T1V8J0</accession>
<keyword evidence="2" id="KW-1185">Reference proteome</keyword>
<organism evidence="1 2">
    <name type="scientific">Phytophthora boehmeriae</name>
    <dbReference type="NCBI Taxonomy" id="109152"/>
    <lineage>
        <taxon>Eukaryota</taxon>
        <taxon>Sar</taxon>
        <taxon>Stramenopiles</taxon>
        <taxon>Oomycota</taxon>
        <taxon>Peronosporomycetes</taxon>
        <taxon>Peronosporales</taxon>
        <taxon>Peronosporaceae</taxon>
        <taxon>Phytophthora</taxon>
    </lineage>
</organism>
<sequence>MLFEIRKQHQLEVLKKLIVTGEKRRFPALWTLSYPENSSTIELRIHSDISGQCFHEPLQFTVSKFSSNFVERHAKFLQFGISALSVASAAIPLAVASTAVEMAVS</sequence>
<gene>
    <name evidence="1" type="ORF">PHYBOEH_000959</name>
</gene>
<dbReference type="Proteomes" id="UP000693981">
    <property type="component" value="Unassembled WGS sequence"/>
</dbReference>
<comment type="caution">
    <text evidence="1">The sequence shown here is derived from an EMBL/GenBank/DDBJ whole genome shotgun (WGS) entry which is preliminary data.</text>
</comment>
<evidence type="ECO:0000313" key="1">
    <source>
        <dbReference type="EMBL" id="KAG7377266.1"/>
    </source>
</evidence>
<protein>
    <submittedName>
        <fullName evidence="1">Uncharacterized protein</fullName>
    </submittedName>
</protein>
<name>A0A8T1V8J0_9STRA</name>
<dbReference type="OrthoDB" id="93327at2759"/>
<evidence type="ECO:0000313" key="2">
    <source>
        <dbReference type="Proteomes" id="UP000693981"/>
    </source>
</evidence>
<feature type="non-terminal residue" evidence="1">
    <location>
        <position position="1"/>
    </location>
</feature>
<proteinExistence type="predicted"/>